<protein>
    <recommendedName>
        <fullName evidence="6">Orc1-like AAA ATPase domain-containing protein</fullName>
    </recommendedName>
</protein>
<evidence type="ECO:0000313" key="5">
    <source>
        <dbReference type="Proteomes" id="UP000234585"/>
    </source>
</evidence>
<dbReference type="Gene3D" id="3.40.50.300">
    <property type="entry name" value="P-loop containing nucleotide triphosphate hydrolases"/>
    <property type="match status" value="1"/>
</dbReference>
<dbReference type="Pfam" id="PF13191">
    <property type="entry name" value="AAA_16"/>
    <property type="match status" value="1"/>
</dbReference>
<gene>
    <name evidence="4" type="ORF">BDW47DRAFT_109196</name>
</gene>
<dbReference type="InterPro" id="IPR041664">
    <property type="entry name" value="AAA_16"/>
</dbReference>
<dbReference type="InterPro" id="IPR027417">
    <property type="entry name" value="P-loop_NTPase"/>
</dbReference>
<evidence type="ECO:0000313" key="4">
    <source>
        <dbReference type="EMBL" id="PLB36150.1"/>
    </source>
</evidence>
<organism evidence="4 5">
    <name type="scientific">Aspergillus candidus</name>
    <dbReference type="NCBI Taxonomy" id="41067"/>
    <lineage>
        <taxon>Eukaryota</taxon>
        <taxon>Fungi</taxon>
        <taxon>Dikarya</taxon>
        <taxon>Ascomycota</taxon>
        <taxon>Pezizomycotina</taxon>
        <taxon>Eurotiomycetes</taxon>
        <taxon>Eurotiomycetidae</taxon>
        <taxon>Eurotiales</taxon>
        <taxon>Aspergillaceae</taxon>
        <taxon>Aspergillus</taxon>
        <taxon>Aspergillus subgen. Circumdati</taxon>
    </lineage>
</organism>
<keyword evidence="5" id="KW-1185">Reference proteome</keyword>
<evidence type="ECO:0000259" key="3">
    <source>
        <dbReference type="Pfam" id="PF24913"/>
    </source>
</evidence>
<name>A0A2I2F674_ASPCN</name>
<accession>A0A2I2F674</accession>
<proteinExistence type="predicted"/>
<feature type="region of interest" description="Disordered" evidence="1">
    <location>
        <begin position="536"/>
        <end position="574"/>
    </location>
</feature>
<dbReference type="AlphaFoldDB" id="A0A2I2F674"/>
<dbReference type="Pfam" id="PF24913">
    <property type="entry name" value="WHD_AAA_fung"/>
    <property type="match status" value="1"/>
</dbReference>
<dbReference type="PANTHER" id="PTHR36168">
    <property type="entry name" value="CHROMOSOME 1, WHOLE GENOME SHOTGUN SEQUENCE"/>
    <property type="match status" value="1"/>
</dbReference>
<dbReference type="GeneID" id="36520569"/>
<dbReference type="PANTHER" id="PTHR36168:SF1">
    <property type="entry name" value="ORC1-LIKE AAA ATPASE DOMAIN-CONTAINING PROTEIN"/>
    <property type="match status" value="1"/>
</dbReference>
<dbReference type="EMBL" id="KZ559154">
    <property type="protein sequence ID" value="PLB36150.1"/>
    <property type="molecule type" value="Genomic_DNA"/>
</dbReference>
<feature type="domain" description="Orc1-like AAA ATPase" evidence="2">
    <location>
        <begin position="152"/>
        <end position="290"/>
    </location>
</feature>
<feature type="domain" description="AAA protein C-terminal winged helix" evidence="3">
    <location>
        <begin position="387"/>
        <end position="509"/>
    </location>
</feature>
<sequence>MRLYLHVRRPMSVASQMRLGLYRSPRTPRAAIIHSGRPFSGGPPVGAPDPLDQNFEEDDKRGNDSDHSFKSTMYKMFEAAATTFASIAVLGLAGYSYHRYYKYIILDKMENAFKPGDPALEVAGVGSDKHDYHHEEHWIARDQQPEVDKIISGDVTGRYFLFIGEKGTGKTSMLLEAMRKINGEGCAMFDAHGDLEIFRIRLGKALDFEFHEDYIGSLFSIKGPRDTTALLDIERAFNKLEKVALTRRREGKPPLILIINSTHLVRDDHDGQDLLEMIQQRAEQWAASNLVTTIMNSDDYWVYERLKRYATRMEVIPVTDLPKTTAMDALKKYRKQYYREELSQEVLEEIYNKIGGRLSFLNRIAKADSPLKLCREICKAEKTWFLNKCWILGEEMDDDVMDEQKFSSAAMVLAKALVDREKEMEKEMKNYDPKEGHVLPQIPLHEAREIMTRADFIQMYDHENIFTIDSRAMVRADSVPMQNAFREICSRPGFDEHLEGTLTRIGDIESLGRTRELTIKDLWNGGKYNLALLDNKGRSSGSAEFSVVEGKEDEDDGDETEVKVPVEVSKCSGA</sequence>
<dbReference type="OrthoDB" id="511599at2759"/>
<feature type="region of interest" description="Disordered" evidence="1">
    <location>
        <begin position="32"/>
        <end position="66"/>
    </location>
</feature>
<dbReference type="RefSeq" id="XP_024670162.1">
    <property type="nucleotide sequence ID" value="XM_024813409.1"/>
</dbReference>
<reference evidence="4 5" key="1">
    <citation type="submission" date="2017-12" db="EMBL/GenBank/DDBJ databases">
        <authorList>
            <consortium name="DOE Joint Genome Institute"/>
            <person name="Haridas S."/>
            <person name="Kjaerbolling I."/>
            <person name="Vesth T.C."/>
            <person name="Frisvad J.C."/>
            <person name="Nybo J.L."/>
            <person name="Theobald S."/>
            <person name="Kuo A."/>
            <person name="Bowyer P."/>
            <person name="Matsuda Y."/>
            <person name="Mondo S."/>
            <person name="Lyhne E.K."/>
            <person name="Kogle M.E."/>
            <person name="Clum A."/>
            <person name="Lipzen A."/>
            <person name="Salamov A."/>
            <person name="Ngan C.Y."/>
            <person name="Daum C."/>
            <person name="Chiniquy J."/>
            <person name="Barry K."/>
            <person name="LaButti K."/>
            <person name="Simmons B.A."/>
            <person name="Magnuson J.K."/>
            <person name="Mortensen U.H."/>
            <person name="Larsen T.O."/>
            <person name="Grigoriev I.V."/>
            <person name="Baker S.E."/>
            <person name="Andersen M.R."/>
            <person name="Nordberg H.P."/>
            <person name="Cantor M.N."/>
            <person name="Hua S.X."/>
        </authorList>
    </citation>
    <scope>NUCLEOTIDE SEQUENCE [LARGE SCALE GENOMIC DNA]</scope>
    <source>
        <strain evidence="4 5">CBS 102.13</strain>
    </source>
</reference>
<dbReference type="SUPFAM" id="SSF52540">
    <property type="entry name" value="P-loop containing nucleoside triphosphate hydrolases"/>
    <property type="match status" value="1"/>
</dbReference>
<dbReference type="STRING" id="41067.A0A2I2F674"/>
<evidence type="ECO:0008006" key="6">
    <source>
        <dbReference type="Google" id="ProtNLM"/>
    </source>
</evidence>
<evidence type="ECO:0000256" key="1">
    <source>
        <dbReference type="SAM" id="MobiDB-lite"/>
    </source>
</evidence>
<dbReference type="InterPro" id="IPR056808">
    <property type="entry name" value="HTH_AAA"/>
</dbReference>
<evidence type="ECO:0000259" key="2">
    <source>
        <dbReference type="Pfam" id="PF13191"/>
    </source>
</evidence>
<dbReference type="Proteomes" id="UP000234585">
    <property type="component" value="Unassembled WGS sequence"/>
</dbReference>